<gene>
    <name evidence="2" type="ordered locus">pE33L466_0465</name>
</gene>
<dbReference type="Proteomes" id="UP000002612">
    <property type="component" value="Plasmid pE33L466"/>
</dbReference>
<evidence type="ECO:0000259" key="1">
    <source>
        <dbReference type="Pfam" id="PF09643"/>
    </source>
</evidence>
<dbReference type="InterPro" id="IPR019096">
    <property type="entry name" value="YopX_protein"/>
</dbReference>
<organism evidence="2 3">
    <name type="scientific">Bacillus cereus (strain ZK / E33L)</name>
    <dbReference type="NCBI Taxonomy" id="288681"/>
    <lineage>
        <taxon>Bacteria</taxon>
        <taxon>Bacillati</taxon>
        <taxon>Bacillota</taxon>
        <taxon>Bacilli</taxon>
        <taxon>Bacillales</taxon>
        <taxon>Bacillaceae</taxon>
        <taxon>Bacillus</taxon>
        <taxon>Bacillus cereus group</taxon>
    </lineage>
</organism>
<dbReference type="SUPFAM" id="SSF159006">
    <property type="entry name" value="YopX-like"/>
    <property type="match status" value="1"/>
</dbReference>
<evidence type="ECO:0000313" key="3">
    <source>
        <dbReference type="Proteomes" id="UP000002612"/>
    </source>
</evidence>
<name>Q4V109_BACCZ</name>
<evidence type="ECO:0000313" key="2">
    <source>
        <dbReference type="EMBL" id="AAY60598.1"/>
    </source>
</evidence>
<reference evidence="3" key="1">
    <citation type="journal article" date="2006" name="J. Bacteriol.">
        <title>Pathogenomic sequence analysis of Bacillus cereus and Bacillus thuringiensis isolates closely related to Bacillus anthracis.</title>
        <authorList>
            <person name="Han C.S."/>
            <person name="Xie G."/>
            <person name="Challacombe J.F."/>
            <person name="Altherr M.R."/>
            <person name="Bhotika S.S."/>
            <person name="Brown N."/>
            <person name="Bruce D."/>
            <person name="Campbell C.S."/>
            <person name="Campbell M.L."/>
            <person name="Chen J."/>
            <person name="Chertkov O."/>
            <person name="Cleland C."/>
            <person name="Dimitrijevic M."/>
            <person name="Doggett N.A."/>
            <person name="Fawcett J.J."/>
            <person name="Glavina T."/>
            <person name="Goodwin L.A."/>
            <person name="Green L.D."/>
            <person name="Hill K.K."/>
            <person name="Hitchcock P."/>
            <person name="Jackson P.J."/>
            <person name="Keim P."/>
            <person name="Kewalramani A.R."/>
            <person name="Longmire J."/>
            <person name="Lucas S."/>
            <person name="Malfatti S."/>
            <person name="McMurry K."/>
            <person name="Meincke L.J."/>
            <person name="Misra M."/>
            <person name="Moseman B.L."/>
            <person name="Mundt M."/>
            <person name="Munk A.C."/>
            <person name="Okinaka R.T."/>
            <person name="Parson-Quintana B."/>
            <person name="Reilly L.P."/>
            <person name="Richardson P."/>
            <person name="Robinson D.L."/>
            <person name="Rubin E."/>
            <person name="Saunders E."/>
            <person name="Tapia R."/>
            <person name="Tesmer J.G."/>
            <person name="Thayer N."/>
            <person name="Thompson L.S."/>
            <person name="Tice H."/>
            <person name="Ticknor L.O."/>
            <person name="Wills P.L."/>
            <person name="Brettin T.S."/>
            <person name="Gilna P."/>
        </authorList>
    </citation>
    <scope>NUCLEOTIDE SEQUENCE [LARGE SCALE GENOMIC DNA]</scope>
    <source>
        <strain evidence="3">ZK / E33L</strain>
        <plasmid evidence="3">pE33L466</plasmid>
    </source>
</reference>
<dbReference type="PATRIC" id="fig|288681.22.peg.5841"/>
<proteinExistence type="predicted"/>
<dbReference type="InterPro" id="IPR023385">
    <property type="entry name" value="YopX-like_C"/>
</dbReference>
<accession>Q4V109</accession>
<dbReference type="Gene3D" id="2.30.30.290">
    <property type="entry name" value="YopX-like domains"/>
    <property type="match status" value="1"/>
</dbReference>
<dbReference type="EMBL" id="CP000040">
    <property type="protein sequence ID" value="AAY60598.1"/>
    <property type="molecule type" value="Genomic_DNA"/>
</dbReference>
<sequence>MLGNLGKSNKIVILEGKNMGEIKFIAFDKVAGEIYNVGYIDFANEVVQVAMIKDEICYGTYVRRLKDVVLLQYTGKKDKNGKGIFEGDSDGFYIVKNGEFPVRCHETCEIIDRAHGWYLDPIDKSTEPSSWEIPLNDFYINRLDAFDKNIYDNPELLEN</sequence>
<keyword evidence="2" id="KW-0614">Plasmid</keyword>
<dbReference type="AlphaFoldDB" id="Q4V109"/>
<protein>
    <recommendedName>
        <fullName evidence="1">YopX protein domain-containing protein</fullName>
    </recommendedName>
</protein>
<dbReference type="Pfam" id="PF09643">
    <property type="entry name" value="YopX"/>
    <property type="match status" value="1"/>
</dbReference>
<feature type="domain" description="YopX protein" evidence="1">
    <location>
        <begin position="23"/>
        <end position="158"/>
    </location>
</feature>
<dbReference type="KEGG" id="bcz:pE33L466_0465"/>
<geneLocation type="plasmid" evidence="2 3">
    <name>pE33L466</name>
</geneLocation>